<proteinExistence type="predicted"/>
<accession>A0ACB7RNW5</accession>
<gene>
    <name evidence="1" type="ORF">HPB50_002139</name>
</gene>
<evidence type="ECO:0000313" key="2">
    <source>
        <dbReference type="Proteomes" id="UP000821845"/>
    </source>
</evidence>
<name>A0ACB7RNW5_HYAAI</name>
<dbReference type="Proteomes" id="UP000821845">
    <property type="component" value="Chromosome 8"/>
</dbReference>
<comment type="caution">
    <text evidence="1">The sequence shown here is derived from an EMBL/GenBank/DDBJ whole genome shotgun (WGS) entry which is preliminary data.</text>
</comment>
<protein>
    <submittedName>
        <fullName evidence="1">Uncharacterized protein</fullName>
    </submittedName>
</protein>
<dbReference type="EMBL" id="CM023488">
    <property type="protein sequence ID" value="KAH6923517.1"/>
    <property type="molecule type" value="Genomic_DNA"/>
</dbReference>
<reference evidence="1" key="1">
    <citation type="submission" date="2020-05" db="EMBL/GenBank/DDBJ databases">
        <title>Large-scale comparative analyses of tick genomes elucidate their genetic diversity and vector capacities.</title>
        <authorList>
            <person name="Jia N."/>
            <person name="Wang J."/>
            <person name="Shi W."/>
            <person name="Du L."/>
            <person name="Sun Y."/>
            <person name="Zhan W."/>
            <person name="Jiang J."/>
            <person name="Wang Q."/>
            <person name="Zhang B."/>
            <person name="Ji P."/>
            <person name="Sakyi L.B."/>
            <person name="Cui X."/>
            <person name="Yuan T."/>
            <person name="Jiang B."/>
            <person name="Yang W."/>
            <person name="Lam T.T.-Y."/>
            <person name="Chang Q."/>
            <person name="Ding S."/>
            <person name="Wang X."/>
            <person name="Zhu J."/>
            <person name="Ruan X."/>
            <person name="Zhao L."/>
            <person name="Wei J."/>
            <person name="Que T."/>
            <person name="Du C."/>
            <person name="Cheng J."/>
            <person name="Dai P."/>
            <person name="Han X."/>
            <person name="Huang E."/>
            <person name="Gao Y."/>
            <person name="Liu J."/>
            <person name="Shao H."/>
            <person name="Ye R."/>
            <person name="Li L."/>
            <person name="Wei W."/>
            <person name="Wang X."/>
            <person name="Wang C."/>
            <person name="Yang T."/>
            <person name="Huo Q."/>
            <person name="Li W."/>
            <person name="Guo W."/>
            <person name="Chen H."/>
            <person name="Zhou L."/>
            <person name="Ni X."/>
            <person name="Tian J."/>
            <person name="Zhou Y."/>
            <person name="Sheng Y."/>
            <person name="Liu T."/>
            <person name="Pan Y."/>
            <person name="Xia L."/>
            <person name="Li J."/>
            <person name="Zhao F."/>
            <person name="Cao W."/>
        </authorList>
    </citation>
    <scope>NUCLEOTIDE SEQUENCE</scope>
    <source>
        <strain evidence="1">Hyas-2018</strain>
    </source>
</reference>
<sequence>MSFTGLAPPPFFLATPGRPSLPWEQWKHMFNVYLLASGAAEFKPERRKAILLRCLEAEGQRIYQTLYAGTSAAAPADNKPVTALPDEYDTALATLQHQFSASCNVIVERHRFHRRSQHTSESVHECGHINLVVGGAGKKRLFRHALKTDLLRKVNYSNHLDYSAWNNHQRKEATSPVFKVTGQFMCYPNLFTRTHEFFENSWIYFPDTADKIYTGSDGTPYSPNNRFFWLGWTGGATSEGVDFAQHLVILHEAEVRNIKVTVLAQGSEYKLSPS</sequence>
<evidence type="ECO:0000313" key="1">
    <source>
        <dbReference type="EMBL" id="KAH6923517.1"/>
    </source>
</evidence>
<keyword evidence="2" id="KW-1185">Reference proteome</keyword>
<organism evidence="1 2">
    <name type="scientific">Hyalomma asiaticum</name>
    <name type="common">Tick</name>
    <dbReference type="NCBI Taxonomy" id="266040"/>
    <lineage>
        <taxon>Eukaryota</taxon>
        <taxon>Metazoa</taxon>
        <taxon>Ecdysozoa</taxon>
        <taxon>Arthropoda</taxon>
        <taxon>Chelicerata</taxon>
        <taxon>Arachnida</taxon>
        <taxon>Acari</taxon>
        <taxon>Parasitiformes</taxon>
        <taxon>Ixodida</taxon>
        <taxon>Ixodoidea</taxon>
        <taxon>Ixodidae</taxon>
        <taxon>Hyalomminae</taxon>
        <taxon>Hyalomma</taxon>
    </lineage>
</organism>